<feature type="domain" description="Glutamate/phenylalanine/leucine/valine/L-tryptophan dehydrogenase C-terminal" evidence="8">
    <location>
        <begin position="202"/>
        <end position="483"/>
    </location>
</feature>
<dbReference type="SMART" id="SM00839">
    <property type="entry name" value="ELFV_dehydrog"/>
    <property type="match status" value="1"/>
</dbReference>
<dbReference type="InterPro" id="IPR006095">
    <property type="entry name" value="Glu/Leu/Phe/Val/Trp_DH"/>
</dbReference>
<feature type="active site" description="Proton donor" evidence="4">
    <location>
        <position position="121"/>
    </location>
</feature>
<dbReference type="Pfam" id="PF00208">
    <property type="entry name" value="ELFV_dehydrog"/>
    <property type="match status" value="1"/>
</dbReference>
<dbReference type="PRINTS" id="PR00082">
    <property type="entry name" value="GLFDHDRGNASE"/>
</dbReference>
<dbReference type="OrthoDB" id="9803297at2"/>
<dbReference type="RefSeq" id="WP_092459818.1">
    <property type="nucleotide sequence ID" value="NZ_FPCJ01000001.1"/>
</dbReference>
<protein>
    <recommendedName>
        <fullName evidence="3">Glutamate dehydrogenase</fullName>
    </recommendedName>
</protein>
<dbReference type="Pfam" id="PF02812">
    <property type="entry name" value="ELFV_dehydrog_N"/>
    <property type="match status" value="1"/>
</dbReference>
<dbReference type="InterPro" id="IPR046346">
    <property type="entry name" value="Aminoacid_DH-like_N_sf"/>
</dbReference>
<dbReference type="InterPro" id="IPR006096">
    <property type="entry name" value="Glu/Leu/Phe/Val/Trp_DH_C"/>
</dbReference>
<evidence type="ECO:0000256" key="3">
    <source>
        <dbReference type="PIRNR" id="PIRNR000185"/>
    </source>
</evidence>
<evidence type="ECO:0000256" key="6">
    <source>
        <dbReference type="PIRSR" id="PIRSR000185-3"/>
    </source>
</evidence>
<reference evidence="10" key="1">
    <citation type="submission" date="2016-10" db="EMBL/GenBank/DDBJ databases">
        <authorList>
            <person name="Varghese N."/>
            <person name="Submissions S."/>
        </authorList>
    </citation>
    <scope>NUCLEOTIDE SEQUENCE [LARGE SCALE GENOMIC DNA]</scope>
    <source>
        <strain evidence="10">DSM 14807</strain>
    </source>
</reference>
<dbReference type="InterPro" id="IPR014362">
    <property type="entry name" value="Glu_DH"/>
</dbReference>
<gene>
    <name evidence="9" type="ORF">SAMN05660895_1720</name>
</gene>
<dbReference type="GO" id="GO:0004352">
    <property type="term" value="F:glutamate dehydrogenase (NAD+) activity"/>
    <property type="evidence" value="ECO:0007669"/>
    <property type="project" value="TreeGrafter"/>
</dbReference>
<feature type="binding site" evidence="5">
    <location>
        <position position="209"/>
    </location>
    <ligand>
        <name>NAD(+)</name>
        <dbReference type="ChEBI" id="CHEBI:57540"/>
    </ligand>
</feature>
<proteinExistence type="inferred from homology"/>
<accession>A0A1I7NFN8</accession>
<keyword evidence="2 3" id="KW-0560">Oxidoreductase</keyword>
<dbReference type="EMBL" id="FPCJ01000001">
    <property type="protein sequence ID" value="SFV33475.1"/>
    <property type="molecule type" value="Genomic_DNA"/>
</dbReference>
<evidence type="ECO:0000313" key="10">
    <source>
        <dbReference type="Proteomes" id="UP000199537"/>
    </source>
</evidence>
<dbReference type="SUPFAM" id="SSF51735">
    <property type="entry name" value="NAD(P)-binding Rossmann-fold domains"/>
    <property type="match status" value="1"/>
</dbReference>
<dbReference type="CDD" id="cd01076">
    <property type="entry name" value="NAD_bind_1_Glu_DH"/>
    <property type="match status" value="1"/>
</dbReference>
<dbReference type="InterPro" id="IPR006097">
    <property type="entry name" value="Glu/Leu/Phe/Val/Trp_DH_dimer"/>
</dbReference>
<dbReference type="Gene3D" id="3.40.50.10860">
    <property type="entry name" value="Leucine Dehydrogenase, chain A, domain 1"/>
    <property type="match status" value="1"/>
</dbReference>
<feature type="binding site" evidence="5">
    <location>
        <position position="109"/>
    </location>
    <ligand>
        <name>substrate</name>
    </ligand>
</feature>
<dbReference type="AlphaFoldDB" id="A0A1I7NFN8"/>
<evidence type="ECO:0000259" key="8">
    <source>
        <dbReference type="SMART" id="SM00839"/>
    </source>
</evidence>
<dbReference type="PANTHER" id="PTHR11606:SF13">
    <property type="entry name" value="GLUTAMATE DEHYDROGENASE 1, MITOCHONDRIAL"/>
    <property type="match status" value="1"/>
</dbReference>
<dbReference type="PANTHER" id="PTHR11606">
    <property type="entry name" value="GLUTAMATE DEHYDROGENASE"/>
    <property type="match status" value="1"/>
</dbReference>
<feature type="binding site" evidence="5">
    <location>
        <position position="85"/>
    </location>
    <ligand>
        <name>substrate</name>
    </ligand>
</feature>
<feature type="binding site" evidence="5">
    <location>
        <position position="377"/>
    </location>
    <ligand>
        <name>substrate</name>
    </ligand>
</feature>
<evidence type="ECO:0000256" key="4">
    <source>
        <dbReference type="PIRSR" id="PIRSR000185-1"/>
    </source>
</evidence>
<evidence type="ECO:0000256" key="1">
    <source>
        <dbReference type="ARBA" id="ARBA00006382"/>
    </source>
</evidence>
<keyword evidence="5" id="KW-0520">NAD</keyword>
<dbReference type="GO" id="GO:0006538">
    <property type="term" value="P:L-glutamate catabolic process"/>
    <property type="evidence" value="ECO:0007669"/>
    <property type="project" value="TreeGrafter"/>
</dbReference>
<feature type="binding site" evidence="5">
    <location>
        <position position="248"/>
    </location>
    <ligand>
        <name>NAD(+)</name>
        <dbReference type="ChEBI" id="CHEBI:57540"/>
    </ligand>
</feature>
<feature type="site" description="Important for catalysis" evidence="6">
    <location>
        <position position="163"/>
    </location>
</feature>
<dbReference type="PIRSF" id="PIRSF000185">
    <property type="entry name" value="Glu_DH"/>
    <property type="match status" value="1"/>
</dbReference>
<sequence length="486" mass="54361">MLTSDQVTTNHPAQGPVKKPYSFFHNVEMWFDKAARFTKWEKGILEQIKACNAVYRMRFPVKIGDHIEVIEAYRVQHSHHKLPCKGGIRYSEEVNQDEVMALAALMTYKCAIVNVPFGGAKGGIRINPKKYSVYELEKITRRYTSELIKKNFIGPGIDVPAPDYGTGEREMSWILDTYLSLKPGELDGLGCVTGKPVSQGGVRGRKEATGRGVFYGLREVLSHKEDMKRIGLEPGVEGKTVIVQGLGNVGYHTAKFFYEAGAKIICLIEWDAAIYNPKGLNPDEVVKFREETGSIKNFPGAQTLRRNTDGLELECDILIPAALENVIDADNAPRIKAKIIGEAANGPLTIEADEILLKKNVLVVPDVFLNAGGVTVSYFEWLKNLQHVRYGRIEKRFTANLNHLILEQIEKNTGKPVDESHRRLIEHGPDEIDLVNSGLEETMIEAVQEIREIWHSHPDIPDMRTAAFVNAINKIGEAYAQLGIFP</sequence>
<comment type="similarity">
    <text evidence="1 3 7">Belongs to the Glu/Leu/Phe/Val dehydrogenases family.</text>
</comment>
<name>A0A1I7NFN8_9BACT</name>
<dbReference type="Proteomes" id="UP000199537">
    <property type="component" value="Unassembled WGS sequence"/>
</dbReference>
<dbReference type="GO" id="GO:0000166">
    <property type="term" value="F:nucleotide binding"/>
    <property type="evidence" value="ECO:0007669"/>
    <property type="project" value="UniProtKB-KW"/>
</dbReference>
<dbReference type="PROSITE" id="PS00074">
    <property type="entry name" value="GLFV_DEHYDROGENASE"/>
    <property type="match status" value="1"/>
</dbReference>
<evidence type="ECO:0000256" key="2">
    <source>
        <dbReference type="ARBA" id="ARBA00023002"/>
    </source>
</evidence>
<evidence type="ECO:0000256" key="5">
    <source>
        <dbReference type="PIRSR" id="PIRSR000185-2"/>
    </source>
</evidence>
<dbReference type="InterPro" id="IPR033922">
    <property type="entry name" value="NAD_bind_Glu_DH"/>
</dbReference>
<dbReference type="FunFam" id="3.40.50.720:FF:000100">
    <property type="entry name" value="Glutamate dehydrogenase 1, mitochondrial"/>
    <property type="match status" value="1"/>
</dbReference>
<dbReference type="SUPFAM" id="SSF53223">
    <property type="entry name" value="Aminoacid dehydrogenase-like, N-terminal domain"/>
    <property type="match status" value="1"/>
</dbReference>
<dbReference type="STRING" id="1393122.SAMN05660895_1720"/>
<keyword evidence="5" id="KW-0547">Nucleotide-binding</keyword>
<evidence type="ECO:0000313" key="9">
    <source>
        <dbReference type="EMBL" id="SFV33475.1"/>
    </source>
</evidence>
<dbReference type="InterPro" id="IPR033524">
    <property type="entry name" value="Glu/Leu/Phe/Val_DH_AS"/>
</dbReference>
<evidence type="ECO:0000256" key="7">
    <source>
        <dbReference type="RuleBase" id="RU004417"/>
    </source>
</evidence>
<organism evidence="9 10">
    <name type="scientific">Thermoflavifilum thermophilum</name>
    <dbReference type="NCBI Taxonomy" id="1393122"/>
    <lineage>
        <taxon>Bacteria</taxon>
        <taxon>Pseudomonadati</taxon>
        <taxon>Bacteroidota</taxon>
        <taxon>Chitinophagia</taxon>
        <taxon>Chitinophagales</taxon>
        <taxon>Chitinophagaceae</taxon>
        <taxon>Thermoflavifilum</taxon>
    </lineage>
</organism>
<keyword evidence="10" id="KW-1185">Reference proteome</keyword>
<dbReference type="Gene3D" id="3.40.50.720">
    <property type="entry name" value="NAD(P)-binding Rossmann-like Domain"/>
    <property type="match status" value="1"/>
</dbReference>
<dbReference type="InterPro" id="IPR036291">
    <property type="entry name" value="NAD(P)-bd_dom_sf"/>
</dbReference>